<dbReference type="AlphaFoldDB" id="C6SNM3"/>
<accession>C6SNM3</accession>
<sequence length="47" mass="5129">MFCYCSLMGGTPSFGAAFRRGPKPFPVKTDFDCRPMLSASCGGFRMV</sequence>
<gene>
    <name evidence="1" type="ORF">NMW_2558</name>
</gene>
<reference evidence="1" key="1">
    <citation type="journal article" date="2008" name="Proc. Natl. Acad. Sci. U.S.A.">
        <title>Whole-genome comparison of disease and carriage strains provides insights into virulence evolution in Neisseria meningitidis.</title>
        <authorList>
            <person name="Schoen C."/>
            <person name="Blom J."/>
            <person name="Claus H."/>
            <person name="Schramm-Glueck A."/>
            <person name="Brandt P."/>
            <person name="Mueller T."/>
            <person name="Goesmann A."/>
            <person name="Joseph B."/>
            <person name="Konietzny S."/>
            <person name="Kurzai O."/>
            <person name="Schmitt C."/>
            <person name="Friedrich T."/>
            <person name="Linke B."/>
            <person name="Vogel U."/>
            <person name="Frosch M."/>
        </authorList>
    </citation>
    <scope>NUCLEOTIDE SEQUENCE</scope>
    <source>
        <strain evidence="1">Alpha275</strain>
    </source>
</reference>
<proteinExistence type="predicted"/>
<evidence type="ECO:0000313" key="1">
    <source>
        <dbReference type="EMBL" id="CBA10109.1"/>
    </source>
</evidence>
<protein>
    <submittedName>
        <fullName evidence="1">Uncharacterized protein</fullName>
    </submittedName>
</protein>
<name>C6SNM3_NEIME</name>
<dbReference type="EMBL" id="AM889138">
    <property type="protein sequence ID" value="CBA10109.1"/>
    <property type="molecule type" value="Genomic_DNA"/>
</dbReference>
<organism evidence="1">
    <name type="scientific">Neisseria meningitidis alpha275</name>
    <dbReference type="NCBI Taxonomy" id="295996"/>
    <lineage>
        <taxon>Bacteria</taxon>
        <taxon>Pseudomonadati</taxon>
        <taxon>Pseudomonadota</taxon>
        <taxon>Betaproteobacteria</taxon>
        <taxon>Neisseriales</taxon>
        <taxon>Neisseriaceae</taxon>
        <taxon>Neisseria</taxon>
    </lineage>
</organism>